<dbReference type="GO" id="GO:0000976">
    <property type="term" value="F:transcription cis-regulatory region binding"/>
    <property type="evidence" value="ECO:0007669"/>
    <property type="project" value="TreeGrafter"/>
</dbReference>
<dbReference type="KEGG" id="rgr:FZ934_12065"/>
<dbReference type="OrthoDB" id="9802426at2"/>
<evidence type="ECO:0000256" key="3">
    <source>
        <dbReference type="ARBA" id="ARBA00022553"/>
    </source>
</evidence>
<evidence type="ECO:0000256" key="4">
    <source>
        <dbReference type="ARBA" id="ARBA00023012"/>
    </source>
</evidence>
<dbReference type="GO" id="GO:0000156">
    <property type="term" value="F:phosphorelay response regulator activity"/>
    <property type="evidence" value="ECO:0007669"/>
    <property type="project" value="TreeGrafter"/>
</dbReference>
<keyword evidence="3 10" id="KW-0597">Phosphoprotein</keyword>
<feature type="domain" description="OmpR/PhoB-type" evidence="13">
    <location>
        <begin position="138"/>
        <end position="238"/>
    </location>
</feature>
<dbReference type="PROSITE" id="PS51755">
    <property type="entry name" value="OMPR_PHOB"/>
    <property type="match status" value="1"/>
</dbReference>
<dbReference type="SUPFAM" id="SSF52172">
    <property type="entry name" value="CheY-like"/>
    <property type="match status" value="1"/>
</dbReference>
<dbReference type="CDD" id="cd00383">
    <property type="entry name" value="trans_reg_C"/>
    <property type="match status" value="1"/>
</dbReference>
<keyword evidence="15" id="KW-1185">Reference proteome</keyword>
<dbReference type="SMART" id="SM00448">
    <property type="entry name" value="REC"/>
    <property type="match status" value="1"/>
</dbReference>
<keyword evidence="7" id="KW-0010">Activator</keyword>
<dbReference type="SUPFAM" id="SSF46894">
    <property type="entry name" value="C-terminal effector domain of the bipartite response regulators"/>
    <property type="match status" value="1"/>
</dbReference>
<sequence length="250" mass="28493">MTTVRSQAKTQILVVDDDPRIRQMLQRYFEQEGYKVTCAANGKEMRSALGAANFDIVLLDLVLPDQDGIDLAREIRSGSNVPIMILTGREDVVDCVVGLEVGADDYVVKPFHLREVHARLKSILRRYKASPNPISNGDDVLVFEGWQLDRDKRKLLNPESIEIELSTGEFEMLDAFVRNAGRVLSRDMLMDLTRHRERDAFDRSIDTQISRLRRKIEIDPARPELIKSVRSVGYVFTAKPGRVPAVERDR</sequence>
<reference evidence="14 15" key="1">
    <citation type="submission" date="2019-08" db="EMBL/GenBank/DDBJ databases">
        <title>Prosopis cineraria nodule microbiome.</title>
        <authorList>
            <person name="Ali R."/>
            <person name="Chaluvadi S.R."/>
            <person name="Wang X."/>
        </authorList>
    </citation>
    <scope>NUCLEOTIDE SEQUENCE [LARGE SCALE GENOMIC DNA]</scope>
    <source>
        <strain evidence="14 15">BG7</strain>
    </source>
</reference>
<evidence type="ECO:0000256" key="2">
    <source>
        <dbReference type="ARBA" id="ARBA00022490"/>
    </source>
</evidence>
<evidence type="ECO:0000259" key="13">
    <source>
        <dbReference type="PROSITE" id="PS51755"/>
    </source>
</evidence>
<proteinExistence type="predicted"/>
<dbReference type="PANTHER" id="PTHR48111">
    <property type="entry name" value="REGULATOR OF RPOS"/>
    <property type="match status" value="1"/>
</dbReference>
<keyword evidence="4" id="KW-0902">Two-component regulatory system</keyword>
<dbReference type="AlphaFoldDB" id="A0A5Q0C6L6"/>
<keyword evidence="6 11" id="KW-0238">DNA-binding</keyword>
<evidence type="ECO:0000256" key="8">
    <source>
        <dbReference type="ARBA" id="ARBA00023163"/>
    </source>
</evidence>
<dbReference type="FunFam" id="3.40.50.2300:FF:000001">
    <property type="entry name" value="DNA-binding response regulator PhoB"/>
    <property type="match status" value="1"/>
</dbReference>
<dbReference type="InterPro" id="IPR001789">
    <property type="entry name" value="Sig_transdc_resp-reg_receiver"/>
</dbReference>
<dbReference type="FunFam" id="1.10.10.10:FF:000099">
    <property type="entry name" value="Two-component system response regulator TorR"/>
    <property type="match status" value="1"/>
</dbReference>
<dbReference type="InterPro" id="IPR039420">
    <property type="entry name" value="WalR-like"/>
</dbReference>
<evidence type="ECO:0000313" key="15">
    <source>
        <dbReference type="Proteomes" id="UP000326881"/>
    </source>
</evidence>
<keyword evidence="2" id="KW-0963">Cytoplasm</keyword>
<gene>
    <name evidence="14" type="ORF">FZ934_12065</name>
</gene>
<dbReference type="EMBL" id="CP043498">
    <property type="protein sequence ID" value="QFY61083.1"/>
    <property type="molecule type" value="Genomic_DNA"/>
</dbReference>
<dbReference type="InterPro" id="IPR011006">
    <property type="entry name" value="CheY-like_superfamily"/>
</dbReference>
<accession>A0A5Q0C6L6</accession>
<dbReference type="GO" id="GO:0005829">
    <property type="term" value="C:cytosol"/>
    <property type="evidence" value="ECO:0007669"/>
    <property type="project" value="TreeGrafter"/>
</dbReference>
<feature type="DNA-binding region" description="OmpR/PhoB-type" evidence="11">
    <location>
        <begin position="138"/>
        <end position="238"/>
    </location>
</feature>
<keyword evidence="8" id="KW-0804">Transcription</keyword>
<comment type="subcellular location">
    <subcellularLocation>
        <location evidence="1">Cytoplasm</location>
    </subcellularLocation>
</comment>
<name>A0A5Q0C6L6_9HYPH</name>
<dbReference type="PROSITE" id="PS50110">
    <property type="entry name" value="RESPONSE_REGULATORY"/>
    <property type="match status" value="1"/>
</dbReference>
<dbReference type="Proteomes" id="UP000326881">
    <property type="component" value="Chromosome"/>
</dbReference>
<evidence type="ECO:0000313" key="14">
    <source>
        <dbReference type="EMBL" id="QFY61083.1"/>
    </source>
</evidence>
<dbReference type="Gene3D" id="3.40.50.2300">
    <property type="match status" value="1"/>
</dbReference>
<dbReference type="PANTHER" id="PTHR48111:SF4">
    <property type="entry name" value="DNA-BINDING DUAL TRANSCRIPTIONAL REGULATOR OMPR"/>
    <property type="match status" value="1"/>
</dbReference>
<evidence type="ECO:0000256" key="7">
    <source>
        <dbReference type="ARBA" id="ARBA00023159"/>
    </source>
</evidence>
<evidence type="ECO:0000256" key="1">
    <source>
        <dbReference type="ARBA" id="ARBA00004496"/>
    </source>
</evidence>
<evidence type="ECO:0000256" key="10">
    <source>
        <dbReference type="PROSITE-ProRule" id="PRU00169"/>
    </source>
</evidence>
<dbReference type="SMART" id="SM00862">
    <property type="entry name" value="Trans_reg_C"/>
    <property type="match status" value="1"/>
</dbReference>
<dbReference type="GO" id="GO:0032993">
    <property type="term" value="C:protein-DNA complex"/>
    <property type="evidence" value="ECO:0007669"/>
    <property type="project" value="TreeGrafter"/>
</dbReference>
<evidence type="ECO:0000259" key="12">
    <source>
        <dbReference type="PROSITE" id="PS50110"/>
    </source>
</evidence>
<keyword evidence="5" id="KW-0805">Transcription regulation</keyword>
<evidence type="ECO:0000256" key="5">
    <source>
        <dbReference type="ARBA" id="ARBA00023015"/>
    </source>
</evidence>
<dbReference type="Pfam" id="PF00072">
    <property type="entry name" value="Response_reg"/>
    <property type="match status" value="1"/>
</dbReference>
<dbReference type="InterPro" id="IPR016032">
    <property type="entry name" value="Sig_transdc_resp-reg_C-effctor"/>
</dbReference>
<dbReference type="InterPro" id="IPR001867">
    <property type="entry name" value="OmpR/PhoB-type_DNA-bd"/>
</dbReference>
<evidence type="ECO:0000256" key="11">
    <source>
        <dbReference type="PROSITE-ProRule" id="PRU01091"/>
    </source>
</evidence>
<evidence type="ECO:0000256" key="9">
    <source>
        <dbReference type="ARBA" id="ARBA00067337"/>
    </source>
</evidence>
<dbReference type="InterPro" id="IPR036388">
    <property type="entry name" value="WH-like_DNA-bd_sf"/>
</dbReference>
<feature type="domain" description="Response regulatory" evidence="12">
    <location>
        <begin position="11"/>
        <end position="124"/>
    </location>
</feature>
<dbReference type="GO" id="GO:0006355">
    <property type="term" value="P:regulation of DNA-templated transcription"/>
    <property type="evidence" value="ECO:0007669"/>
    <property type="project" value="InterPro"/>
</dbReference>
<evidence type="ECO:0000256" key="6">
    <source>
        <dbReference type="ARBA" id="ARBA00023125"/>
    </source>
</evidence>
<feature type="modified residue" description="4-aspartylphosphate" evidence="10">
    <location>
        <position position="60"/>
    </location>
</feature>
<dbReference type="Pfam" id="PF00486">
    <property type="entry name" value="Trans_reg_C"/>
    <property type="match status" value="1"/>
</dbReference>
<organism evidence="14 15">
    <name type="scientific">Rhizobium grahamii</name>
    <dbReference type="NCBI Taxonomy" id="1120045"/>
    <lineage>
        <taxon>Bacteria</taxon>
        <taxon>Pseudomonadati</taxon>
        <taxon>Pseudomonadota</taxon>
        <taxon>Alphaproteobacteria</taxon>
        <taxon>Hyphomicrobiales</taxon>
        <taxon>Rhizobiaceae</taxon>
        <taxon>Rhizobium/Agrobacterium group</taxon>
        <taxon>Rhizobium</taxon>
    </lineage>
</organism>
<dbReference type="Gene3D" id="6.10.250.690">
    <property type="match status" value="1"/>
</dbReference>
<dbReference type="Gene3D" id="1.10.10.10">
    <property type="entry name" value="Winged helix-like DNA-binding domain superfamily/Winged helix DNA-binding domain"/>
    <property type="match status" value="1"/>
</dbReference>
<dbReference type="RefSeq" id="WP_153271251.1">
    <property type="nucleotide sequence ID" value="NZ_CP043498.1"/>
</dbReference>
<protein>
    <recommendedName>
        <fullName evidence="9">Regulatory protein VirG</fullName>
    </recommendedName>
</protein>